<dbReference type="PROSITE" id="PS51257">
    <property type="entry name" value="PROKAR_LIPOPROTEIN"/>
    <property type="match status" value="1"/>
</dbReference>
<dbReference type="Pfam" id="PF09362">
    <property type="entry name" value="DUF1996"/>
    <property type="match status" value="1"/>
</dbReference>
<name>A0A6J6WWM5_9ZZZZ</name>
<feature type="domain" description="DUF1996" evidence="1">
    <location>
        <begin position="73"/>
        <end position="276"/>
    </location>
</feature>
<dbReference type="PANTHER" id="PTHR43662">
    <property type="match status" value="1"/>
</dbReference>
<accession>A0A6J6WWM5</accession>
<sequence length="304" mass="32341">MARRTRALFFVGLLSFVAACTHNHDGAGGHVHSDMPVDAAVVMGQPDRPIAGPQGGVGQFVVECPFSHALSDDPIVYPGDEDASHLHTFFGNVAANADSQLEDLLEQPTTCEQQLDTASYWAPALLDEGELITPEKSVAYYRAGLGVDPQSVTAFPAGLMMIAGDHMATTPQPVSVVAWSCGAGGLREELPPICPPTRGLRLDVTFPDCWDGKNIDVAGHRKHMHYSSGGKCPSSHPVSVPQLIFAVTYPVTGDASQLQLASGSLMTGHADFINAWDQEKLQQEVELCIHRNVVCGVTSGRSSG</sequence>
<dbReference type="InterPro" id="IPR018535">
    <property type="entry name" value="DUF1996"/>
</dbReference>
<organism evidence="2">
    <name type="scientific">freshwater metagenome</name>
    <dbReference type="NCBI Taxonomy" id="449393"/>
    <lineage>
        <taxon>unclassified sequences</taxon>
        <taxon>metagenomes</taxon>
        <taxon>ecological metagenomes</taxon>
    </lineage>
</organism>
<proteinExistence type="predicted"/>
<evidence type="ECO:0000313" key="2">
    <source>
        <dbReference type="EMBL" id="CAB4788145.1"/>
    </source>
</evidence>
<dbReference type="AlphaFoldDB" id="A0A6J6WWM5"/>
<dbReference type="EMBL" id="CAEZZV010000191">
    <property type="protein sequence ID" value="CAB4788145.1"/>
    <property type="molecule type" value="Genomic_DNA"/>
</dbReference>
<gene>
    <name evidence="2" type="ORF">UFOPK2921_01260</name>
</gene>
<protein>
    <submittedName>
        <fullName evidence="2">Unannotated protein</fullName>
    </submittedName>
</protein>
<dbReference type="PANTHER" id="PTHR43662:SF3">
    <property type="entry name" value="DOMAIN PROTEIN, PUTATIVE (AFU_ORTHOLOGUE AFUA_6G11970)-RELATED"/>
    <property type="match status" value="1"/>
</dbReference>
<evidence type="ECO:0000259" key="1">
    <source>
        <dbReference type="Pfam" id="PF09362"/>
    </source>
</evidence>
<reference evidence="2" key="1">
    <citation type="submission" date="2020-05" db="EMBL/GenBank/DDBJ databases">
        <authorList>
            <person name="Chiriac C."/>
            <person name="Salcher M."/>
            <person name="Ghai R."/>
            <person name="Kavagutti S V."/>
        </authorList>
    </citation>
    <scope>NUCLEOTIDE SEQUENCE</scope>
</reference>